<dbReference type="EMBL" id="CAMXCT030001301">
    <property type="protein sequence ID" value="CAL4776079.1"/>
    <property type="molecule type" value="Genomic_DNA"/>
</dbReference>
<dbReference type="OrthoDB" id="422609at2759"/>
<dbReference type="GO" id="GO:0032259">
    <property type="term" value="P:methylation"/>
    <property type="evidence" value="ECO:0007669"/>
    <property type="project" value="UniProtKB-KW"/>
</dbReference>
<evidence type="ECO:0000256" key="2">
    <source>
        <dbReference type="PROSITE-ProRule" id="PRU01015"/>
    </source>
</evidence>
<sequence length="429" mass="46482">MAWTQGLDGPVLLHGSTSYLSMLHDVGRNTAYAAALKASKKPELVLDLGAGTGLLAALACKAHGDGKAVACEVYDQCARVAELVLRENKLAEQVQVVNKVASELEAGEVGVDLPQKADLCVFELFDSQLLGESIIPILRDAQARLLRSDCVFIPRKAKVRAVLVSCPKLGSANLPELRGAAWPMMLGQMGFDPFKPFDPQSAEEVFMRHSEVWDAFAIDFANLPSTPCAHASHVKIESPGVVEAVAWWWELDMGAGGQHSSWTKAASSEESTPARHHWRPCISFLLPRPVEGDDAIITAAFSDEGVWFAWGDSGVPPRWLEGVTAVPPERERLLMASSSNFQGAMAQLGREAGPNPLLLPAEDFLSLQNLAKVVKVAQVPLRPKAFARLVERGLWPEGFCRVDPEATASPETTVIVEPFVLGEARPWAL</sequence>
<reference evidence="3" key="1">
    <citation type="submission" date="2022-10" db="EMBL/GenBank/DDBJ databases">
        <authorList>
            <person name="Chen Y."/>
            <person name="Dougan E. K."/>
            <person name="Chan C."/>
            <person name="Rhodes N."/>
            <person name="Thang M."/>
        </authorList>
    </citation>
    <scope>NUCLEOTIDE SEQUENCE</scope>
</reference>
<name>A0A9P1CCQ8_9DINO</name>
<accession>A0A9P1CCQ8</accession>
<evidence type="ECO:0000313" key="3">
    <source>
        <dbReference type="EMBL" id="CAI3988767.1"/>
    </source>
</evidence>
<reference evidence="4 5" key="2">
    <citation type="submission" date="2024-05" db="EMBL/GenBank/DDBJ databases">
        <authorList>
            <person name="Chen Y."/>
            <person name="Shah S."/>
            <person name="Dougan E. K."/>
            <person name="Thang M."/>
            <person name="Chan C."/>
        </authorList>
    </citation>
    <scope>NUCLEOTIDE SEQUENCE [LARGE SCALE GENOMIC DNA]</scope>
</reference>
<dbReference type="Gene3D" id="2.70.160.11">
    <property type="entry name" value="Hnrnp arginine n-methyltransferase1"/>
    <property type="match status" value="1"/>
</dbReference>
<comment type="caution">
    <text evidence="3">The sequence shown here is derived from an EMBL/GenBank/DDBJ whole genome shotgun (WGS) entry which is preliminary data.</text>
</comment>
<keyword evidence="5" id="KW-1185">Reference proteome</keyword>
<keyword evidence="2" id="KW-0489">Methyltransferase</keyword>
<dbReference type="PROSITE" id="PS51678">
    <property type="entry name" value="SAM_MT_PRMT"/>
    <property type="match status" value="1"/>
</dbReference>
<evidence type="ECO:0000256" key="1">
    <source>
        <dbReference type="ARBA" id="ARBA00022691"/>
    </source>
</evidence>
<keyword evidence="1 2" id="KW-0949">S-adenosyl-L-methionine</keyword>
<dbReference type="EMBL" id="CAMXCT010001301">
    <property type="protein sequence ID" value="CAI3988767.1"/>
    <property type="molecule type" value="Genomic_DNA"/>
</dbReference>
<keyword evidence="2" id="KW-0808">Transferase</keyword>
<evidence type="ECO:0000313" key="4">
    <source>
        <dbReference type="EMBL" id="CAL4776079.1"/>
    </source>
</evidence>
<dbReference type="SUPFAM" id="SSF53335">
    <property type="entry name" value="S-adenosyl-L-methionine-dependent methyltransferases"/>
    <property type="match status" value="1"/>
</dbReference>
<dbReference type="EMBL" id="CAMXCT020001301">
    <property type="protein sequence ID" value="CAL1142142.1"/>
    <property type="molecule type" value="Genomic_DNA"/>
</dbReference>
<proteinExistence type="predicted"/>
<dbReference type="InterPro" id="IPR025799">
    <property type="entry name" value="Arg_MeTrfase"/>
</dbReference>
<gene>
    <name evidence="3" type="ORF">C1SCF055_LOCUS15892</name>
</gene>
<protein>
    <submittedName>
        <fullName evidence="4">Protein arginine N-methyltransferase 7 (Histone-arginine N-methyltransferase PRMT7) ([Myelin basic protein]-arginine N-methyltransferase PRMT7)</fullName>
    </submittedName>
</protein>
<dbReference type="Proteomes" id="UP001152797">
    <property type="component" value="Unassembled WGS sequence"/>
</dbReference>
<dbReference type="PANTHER" id="PTHR11006:SF4">
    <property type="entry name" value="PROTEIN ARGININE N-METHYLTRANSFERASE 7"/>
    <property type="match status" value="1"/>
</dbReference>
<dbReference type="GO" id="GO:0042054">
    <property type="term" value="F:histone methyltransferase activity"/>
    <property type="evidence" value="ECO:0007669"/>
    <property type="project" value="TreeGrafter"/>
</dbReference>
<dbReference type="GO" id="GO:0016274">
    <property type="term" value="F:protein-arginine N-methyltransferase activity"/>
    <property type="evidence" value="ECO:0007669"/>
    <property type="project" value="InterPro"/>
</dbReference>
<dbReference type="PANTHER" id="PTHR11006">
    <property type="entry name" value="PROTEIN ARGININE N-METHYLTRANSFERASE"/>
    <property type="match status" value="1"/>
</dbReference>
<evidence type="ECO:0000313" key="5">
    <source>
        <dbReference type="Proteomes" id="UP001152797"/>
    </source>
</evidence>
<dbReference type="AlphaFoldDB" id="A0A9P1CCQ8"/>
<organism evidence="3">
    <name type="scientific">Cladocopium goreaui</name>
    <dbReference type="NCBI Taxonomy" id="2562237"/>
    <lineage>
        <taxon>Eukaryota</taxon>
        <taxon>Sar</taxon>
        <taxon>Alveolata</taxon>
        <taxon>Dinophyceae</taxon>
        <taxon>Suessiales</taxon>
        <taxon>Symbiodiniaceae</taxon>
        <taxon>Cladocopium</taxon>
    </lineage>
</organism>
<dbReference type="Gene3D" id="3.40.50.150">
    <property type="entry name" value="Vaccinia Virus protein VP39"/>
    <property type="match status" value="1"/>
</dbReference>
<dbReference type="InterPro" id="IPR029063">
    <property type="entry name" value="SAM-dependent_MTases_sf"/>
</dbReference>